<dbReference type="AlphaFoldDB" id="A0A3D9CU71"/>
<protein>
    <submittedName>
        <fullName evidence="2">Uncharacterized protein</fullName>
    </submittedName>
</protein>
<comment type="caution">
    <text evidence="2">The sequence shown here is derived from an EMBL/GenBank/DDBJ whole genome shotgun (WGS) entry which is preliminary data.</text>
</comment>
<name>A0A3D9CU71_9FLAO</name>
<feature type="chain" id="PRO_5017673030" evidence="1">
    <location>
        <begin position="20"/>
        <end position="186"/>
    </location>
</feature>
<evidence type="ECO:0000313" key="2">
    <source>
        <dbReference type="EMBL" id="REC69302.1"/>
    </source>
</evidence>
<accession>A0A3D9CU71</accession>
<dbReference type="Proteomes" id="UP000256769">
    <property type="component" value="Unassembled WGS sequence"/>
</dbReference>
<reference evidence="2 3" key="1">
    <citation type="journal article" date="2007" name="Int. J. Syst. Evol. Microbiol.">
        <title>Chryseobacterium flavum sp. nov., isolated from polluted soil.</title>
        <authorList>
            <person name="Zhou Y."/>
            <person name="Dong J."/>
            <person name="Wang X."/>
            <person name="Huang X."/>
            <person name="Zhang K.Y."/>
            <person name="Zhang Y.Q."/>
            <person name="Guo Y.F."/>
            <person name="Lai R."/>
            <person name="Li W.J."/>
        </authorList>
    </citation>
    <scope>NUCLEOTIDE SEQUENCE [LARGE SCALE GENOMIC DNA]</scope>
    <source>
        <strain evidence="2 3">KCTC 12877</strain>
    </source>
</reference>
<sequence>MKNKIYSILLILCSFLSFAQDIEFIKIMHKSDFNYLAIHHKKTVNYDEIDGSKNILLVTTSADIKNLSKCSKDKCYTKLDNDTLVSSDFIFPSSLNIKNKLGDLKPYMTNYLDKLVISQEVLKKKSGYILYQNKLKNVIIIVLQMTKSYYNAHTNNLKLCGNPDDKIVLYRFLNGNDEYELENGTL</sequence>
<keyword evidence="3" id="KW-1185">Reference proteome</keyword>
<dbReference type="EMBL" id="QNUE01000001">
    <property type="protein sequence ID" value="REC69302.1"/>
    <property type="molecule type" value="Genomic_DNA"/>
</dbReference>
<evidence type="ECO:0000313" key="3">
    <source>
        <dbReference type="Proteomes" id="UP000256769"/>
    </source>
</evidence>
<gene>
    <name evidence="2" type="ORF">DRF59_00035</name>
</gene>
<evidence type="ECO:0000256" key="1">
    <source>
        <dbReference type="SAM" id="SignalP"/>
    </source>
</evidence>
<feature type="signal peptide" evidence="1">
    <location>
        <begin position="1"/>
        <end position="19"/>
    </location>
</feature>
<keyword evidence="1" id="KW-0732">Signal</keyword>
<organism evidence="2 3">
    <name type="scientific">Chryseobacterium flavum</name>
    <dbReference type="NCBI Taxonomy" id="415851"/>
    <lineage>
        <taxon>Bacteria</taxon>
        <taxon>Pseudomonadati</taxon>
        <taxon>Bacteroidota</taxon>
        <taxon>Flavobacteriia</taxon>
        <taxon>Flavobacteriales</taxon>
        <taxon>Weeksellaceae</taxon>
        <taxon>Chryseobacterium group</taxon>
        <taxon>Chryseobacterium</taxon>
    </lineage>
</organism>
<dbReference type="OrthoDB" id="1443279at2"/>
<proteinExistence type="predicted"/>
<dbReference type="RefSeq" id="WP_115956264.1">
    <property type="nucleotide sequence ID" value="NZ_CBCRVL010000038.1"/>
</dbReference>